<gene>
    <name evidence="2" type="ORF">RV04_GL000596</name>
</gene>
<dbReference type="Pfam" id="PF13529">
    <property type="entry name" value="Peptidase_C39_2"/>
    <property type="match status" value="1"/>
</dbReference>
<dbReference type="AlphaFoldDB" id="A0A1L8TIH6"/>
<reference evidence="2 3" key="1">
    <citation type="submission" date="2014-12" db="EMBL/GenBank/DDBJ databases">
        <title>Draft genome sequences of 29 type strains of Enterococci.</title>
        <authorList>
            <person name="Zhong Z."/>
            <person name="Sun Z."/>
            <person name="Liu W."/>
            <person name="Zhang W."/>
            <person name="Zhang H."/>
        </authorList>
    </citation>
    <scope>NUCLEOTIDE SEQUENCE [LARGE SCALE GENOMIC DNA]</scope>
    <source>
        <strain evidence="2 3">DSM 17122</strain>
    </source>
</reference>
<proteinExistence type="predicted"/>
<dbReference type="OrthoDB" id="3186156at2"/>
<keyword evidence="3" id="KW-1185">Reference proteome</keyword>
<dbReference type="InterPro" id="IPR039564">
    <property type="entry name" value="Peptidase_C39-like"/>
</dbReference>
<comment type="caution">
    <text evidence="2">The sequence shown here is derived from an EMBL/GenBank/DDBJ whole genome shotgun (WGS) entry which is preliminary data.</text>
</comment>
<dbReference type="Proteomes" id="UP000182077">
    <property type="component" value="Unassembled WGS sequence"/>
</dbReference>
<dbReference type="EMBL" id="JXKQ01000012">
    <property type="protein sequence ID" value="OJG43998.1"/>
    <property type="molecule type" value="Genomic_DNA"/>
</dbReference>
<feature type="domain" description="Peptidase C39-like" evidence="1">
    <location>
        <begin position="62"/>
        <end position="189"/>
    </location>
</feature>
<evidence type="ECO:0000313" key="2">
    <source>
        <dbReference type="EMBL" id="OJG43998.1"/>
    </source>
</evidence>
<dbReference type="RefSeq" id="WP_071858552.1">
    <property type="nucleotide sequence ID" value="NZ_JBHSHK010000007.1"/>
</dbReference>
<organism evidence="2 3">
    <name type="scientific">Enterococcus hermanniensis</name>
    <dbReference type="NCBI Taxonomy" id="249189"/>
    <lineage>
        <taxon>Bacteria</taxon>
        <taxon>Bacillati</taxon>
        <taxon>Bacillota</taxon>
        <taxon>Bacilli</taxon>
        <taxon>Lactobacillales</taxon>
        <taxon>Enterococcaceae</taxon>
        <taxon>Enterococcus</taxon>
    </lineage>
</organism>
<accession>A0A1L8TIH6</accession>
<name>A0A1L8TIH6_9ENTE</name>
<protein>
    <recommendedName>
        <fullName evidence="1">Peptidase C39-like domain-containing protein</fullName>
    </recommendedName>
</protein>
<sequence length="218" mass="24529">MRKRTRTFPILLGFFLVLGSLGLLALRSFDFHASSQDDFSTQANHYLKEQGQDFSLLLQTDSRWADTAYGSGSDKNDLATNGCAITSLAMILSYYDDRAVLPTEILQWSGNRYYQSGQGTAWSIFSAFAQNYSLTVEDLGTNQTNIQQHLSQNQPLVISVRPGEFTEVGHIMVIKKDVHSNQIVVYDPNDTAEKKHYATLYSLDQLVPQIANAWVYTK</sequence>
<evidence type="ECO:0000313" key="3">
    <source>
        <dbReference type="Proteomes" id="UP000182077"/>
    </source>
</evidence>
<dbReference type="Gene3D" id="3.90.70.10">
    <property type="entry name" value="Cysteine proteinases"/>
    <property type="match status" value="1"/>
</dbReference>
<dbReference type="STRING" id="249189.RV04_GL000596"/>
<evidence type="ECO:0000259" key="1">
    <source>
        <dbReference type="Pfam" id="PF13529"/>
    </source>
</evidence>